<dbReference type="RefSeq" id="WP_267538183.1">
    <property type="nucleotide sequence ID" value="NZ_JAPNKA010000001.1"/>
</dbReference>
<dbReference type="Proteomes" id="UP001207654">
    <property type="component" value="Unassembled WGS sequence"/>
</dbReference>
<dbReference type="PANTHER" id="PTHR11070:SF2">
    <property type="entry name" value="ATP-DEPENDENT DNA HELICASE SRS2"/>
    <property type="match status" value="1"/>
</dbReference>
<accession>A0ABT4AD13</accession>
<name>A0ABT4AD13_9BACT</name>
<protein>
    <recommendedName>
        <fullName evidence="1">DNA 3'-5' helicase II</fullName>
    </recommendedName>
</protein>
<evidence type="ECO:0000256" key="1">
    <source>
        <dbReference type="ARBA" id="ARBA00034923"/>
    </source>
</evidence>
<comment type="caution">
    <text evidence="3">The sequence shown here is derived from an EMBL/GenBank/DDBJ whole genome shotgun (WGS) entry which is preliminary data.</text>
</comment>
<proteinExistence type="predicted"/>
<sequence>MAQMIPHRTEEQLNALPSRAEARFYRTCRDKLDQRLLVFHSICFLRQRPTAAPIDGEADFVIFDPQGGFLVVEVKGGGIIRDRQADQWFTENAAGTKKLPHSPVEQAKREKHAIRDELRKHPRWKNSADRILEGHTVFFPNVVDVSPLIASDIPPEIVGGRADLDDLPGWFMRACRYWAGNDRRFRPLGEAGLEAVKETFSKRATARALMSSLLEDEEERRIILTDEQSRLLRSLGSRTEAKICGGAGTGKTVLAIEKARQFAAQGKRTLLLCVTKPLVEHFKATAGNTPNLLPMNFHQLCEWAVRLAKHETGRDVLQEARASFPGADKFDAHFPMALALATQVVKETFDACIVDEGQDFHPDFWLPLKRLLKPEPDFMVFYDQNQAVYKHLDKCPIQEKPFVLTKNCRNTRFIHEAAYRYFHGDDTDACDIEGAPIEQLNAPRLQDQANLIYETVARILKDERVPPEQIAILVADSKSKQTYYDLLKNKPLPNGVAWAEQIHRSKGTVLMDTAMRYKGLEAAVTILWGLDQLNLKNDRELIYVAFSRAKSRLYLAGPTEACRRLLAPEPWR</sequence>
<dbReference type="InterPro" id="IPR027417">
    <property type="entry name" value="P-loop_NTPase"/>
</dbReference>
<dbReference type="PANTHER" id="PTHR11070">
    <property type="entry name" value="UVRD / RECB / PCRA DNA HELICASE FAMILY MEMBER"/>
    <property type="match status" value="1"/>
</dbReference>
<dbReference type="EMBL" id="JAPNKA010000001">
    <property type="protein sequence ID" value="MCY1079466.1"/>
    <property type="molecule type" value="Genomic_DNA"/>
</dbReference>
<dbReference type="InterPro" id="IPR000212">
    <property type="entry name" value="DNA_helicase_UvrD/REP"/>
</dbReference>
<reference evidence="3 4" key="1">
    <citation type="submission" date="2022-11" db="EMBL/GenBank/DDBJ databases">
        <title>Minimal conservation of predation-associated metabolite biosynthetic gene clusters underscores biosynthetic potential of Myxococcota including descriptions for ten novel species: Archangium lansinium sp. nov., Myxococcus landrumus sp. nov., Nannocystis bai.</title>
        <authorList>
            <person name="Ahearne A."/>
            <person name="Stevens C."/>
            <person name="Phillips K."/>
        </authorList>
    </citation>
    <scope>NUCLEOTIDE SEQUENCE [LARGE SCALE GENOMIC DNA]</scope>
    <source>
        <strain evidence="3 4">MIWBW</strain>
    </source>
</reference>
<dbReference type="Pfam" id="PF08378">
    <property type="entry name" value="NERD"/>
    <property type="match status" value="1"/>
</dbReference>
<organism evidence="3 4">
    <name type="scientific">Archangium lansingense</name>
    <dbReference type="NCBI Taxonomy" id="2995310"/>
    <lineage>
        <taxon>Bacteria</taxon>
        <taxon>Pseudomonadati</taxon>
        <taxon>Myxococcota</taxon>
        <taxon>Myxococcia</taxon>
        <taxon>Myxococcales</taxon>
        <taxon>Cystobacterineae</taxon>
        <taxon>Archangiaceae</taxon>
        <taxon>Archangium</taxon>
    </lineage>
</organism>
<keyword evidence="4" id="KW-1185">Reference proteome</keyword>
<dbReference type="Gene3D" id="3.40.50.300">
    <property type="entry name" value="P-loop containing nucleotide triphosphate hydrolases"/>
    <property type="match status" value="2"/>
</dbReference>
<feature type="domain" description="NERD" evidence="2">
    <location>
        <begin position="19"/>
        <end position="123"/>
    </location>
</feature>
<evidence type="ECO:0000259" key="2">
    <source>
        <dbReference type="Pfam" id="PF08378"/>
    </source>
</evidence>
<gene>
    <name evidence="3" type="ORF">OV287_33915</name>
</gene>
<dbReference type="SUPFAM" id="SSF52540">
    <property type="entry name" value="P-loop containing nucleoside triphosphate hydrolases"/>
    <property type="match status" value="1"/>
</dbReference>
<evidence type="ECO:0000313" key="3">
    <source>
        <dbReference type="EMBL" id="MCY1079466.1"/>
    </source>
</evidence>
<evidence type="ECO:0000313" key="4">
    <source>
        <dbReference type="Proteomes" id="UP001207654"/>
    </source>
</evidence>
<dbReference type="InterPro" id="IPR011528">
    <property type="entry name" value="NERD"/>
</dbReference>